<evidence type="ECO:0000256" key="1">
    <source>
        <dbReference type="ARBA" id="ARBA00004141"/>
    </source>
</evidence>
<feature type="transmembrane region" description="Helical" evidence="6">
    <location>
        <begin position="75"/>
        <end position="97"/>
    </location>
</feature>
<keyword evidence="3 6" id="KW-1133">Transmembrane helix</keyword>
<feature type="transmembrane region" description="Helical" evidence="6">
    <location>
        <begin position="43"/>
        <end position="63"/>
    </location>
</feature>
<organism evidence="7 8">
    <name type="scientific">Kuraishia capsulata CBS 1993</name>
    <dbReference type="NCBI Taxonomy" id="1382522"/>
    <lineage>
        <taxon>Eukaryota</taxon>
        <taxon>Fungi</taxon>
        <taxon>Dikarya</taxon>
        <taxon>Ascomycota</taxon>
        <taxon>Saccharomycotina</taxon>
        <taxon>Pichiomycetes</taxon>
        <taxon>Pichiales</taxon>
        <taxon>Pichiaceae</taxon>
        <taxon>Kuraishia</taxon>
    </lineage>
</organism>
<dbReference type="Proteomes" id="UP000019384">
    <property type="component" value="Unassembled WGS sequence"/>
</dbReference>
<evidence type="ECO:0000256" key="4">
    <source>
        <dbReference type="ARBA" id="ARBA00023136"/>
    </source>
</evidence>
<feature type="region of interest" description="Disordered" evidence="5">
    <location>
        <begin position="182"/>
        <end position="310"/>
    </location>
</feature>
<gene>
    <name evidence="7" type="ORF">KUCA_T00002019001</name>
</gene>
<keyword evidence="2 6" id="KW-0812">Transmembrane</keyword>
<feature type="compositionally biased region" description="Polar residues" evidence="5">
    <location>
        <begin position="295"/>
        <end position="310"/>
    </location>
</feature>
<comment type="subcellular location">
    <subcellularLocation>
        <location evidence="1">Membrane</location>
        <topology evidence="1">Multi-pass membrane protein</topology>
    </subcellularLocation>
</comment>
<dbReference type="PANTHER" id="PTHR31274">
    <property type="entry name" value="PROTEIN ECM3"/>
    <property type="match status" value="1"/>
</dbReference>
<dbReference type="HOGENOM" id="CLU_021924_0_1_1"/>
<dbReference type="GeneID" id="34519445"/>
<dbReference type="GO" id="GO:0016020">
    <property type="term" value="C:membrane"/>
    <property type="evidence" value="ECO:0007669"/>
    <property type="project" value="UniProtKB-SubCell"/>
</dbReference>
<sequence>MSVLPLGGFIYAAVKPIIRIYLLMATGYFLAKYDLMSVESARAVSDLILMVFMPALTFAKVVTNLDIRDIKTIGVIILTAVLMYSASAAFAFVNVFFLTPVPKRWRGGALSAGIMQNAGDLPIAYLQNIAGGLIFTEDEGDKGVAYVIIFLAVYVVVQFNCGLFQLVEYDFKKEAEDLEREAAESARAHEKELQEEKSTPHLQTPPTPHNEALDATGVPISPTSTLSSNGDDDDDSMSIQTSELDPRPLHSNELVARKLHSNVSTATSRVPSARGRPSADSYSNNRAFSPGGISSGTVGRSAQSISHRRPSVSSTFLSAVMSNTSRRTGTSMDDRHSQFNDDDDLVREYSRAEPFNQNITTIASMVTQSNLTKKDILESGKSISFVQKYHLHALVFVLKNFQTPNSIALVSSLIIALIPWLKALFVNTGSVTLSQAPDDNPALSFILDYATYASAPCVPLGLIMLGATIARLKIKSIPKGFWKCLTAHTLFRLCVLPIIGIAWVGKLSRMKWITDDISKFVSMLQFGLPSATVQVYLTASNMRADSPSHLQMDCLALYIIAQYSMLVVSMPILVTYVLKDVLHK</sequence>
<dbReference type="OrthoDB" id="435607at2759"/>
<evidence type="ECO:0000313" key="8">
    <source>
        <dbReference type="Proteomes" id="UP000019384"/>
    </source>
</evidence>
<dbReference type="InterPro" id="IPR040254">
    <property type="entry name" value="Ecm3-like"/>
</dbReference>
<evidence type="ECO:0000313" key="7">
    <source>
        <dbReference type="EMBL" id="CDK26048.1"/>
    </source>
</evidence>
<feature type="transmembrane region" description="Helical" evidence="6">
    <location>
        <begin position="484"/>
        <end position="504"/>
    </location>
</feature>
<evidence type="ECO:0000256" key="6">
    <source>
        <dbReference type="SAM" id="Phobius"/>
    </source>
</evidence>
<feature type="transmembrane region" description="Helical" evidence="6">
    <location>
        <begin position="555"/>
        <end position="578"/>
    </location>
</feature>
<evidence type="ECO:0000256" key="5">
    <source>
        <dbReference type="SAM" id="MobiDB-lite"/>
    </source>
</evidence>
<protein>
    <submittedName>
        <fullName evidence="7">Uncharacterized protein</fullName>
    </submittedName>
</protein>
<feature type="compositionally biased region" description="Basic and acidic residues" evidence="5">
    <location>
        <begin position="182"/>
        <end position="199"/>
    </location>
</feature>
<reference evidence="7" key="2">
    <citation type="submission" date="2014-02" db="EMBL/GenBank/DDBJ databases">
        <title>Complete DNA sequence of /Kuraishia capsulata/ illustrates novel genomic features among budding yeasts (/Saccharomycotina/).</title>
        <authorList>
            <person name="Morales L."/>
            <person name="Noel B."/>
            <person name="Porcel B."/>
            <person name="Marcet-Houben M."/>
            <person name="Hullo M-F."/>
            <person name="Sacerdot C."/>
            <person name="Tekaia F."/>
            <person name="Leh-Louis V."/>
            <person name="Despons L."/>
            <person name="Khanna V."/>
            <person name="Aury J-M."/>
            <person name="Barbe V."/>
            <person name="Couloux A."/>
            <person name="Labadie K."/>
            <person name="Pelletier E."/>
            <person name="Souciet J-L."/>
            <person name="Boekhout T."/>
            <person name="Gabaldon T."/>
            <person name="Wincker P."/>
            <person name="Dujon B."/>
        </authorList>
    </citation>
    <scope>NUCLEOTIDE SEQUENCE</scope>
    <source>
        <strain evidence="7">CBS 1993</strain>
    </source>
</reference>
<dbReference type="InterPro" id="IPR004776">
    <property type="entry name" value="Mem_transp_PIN-like"/>
</dbReference>
<feature type="compositionally biased region" description="Polar residues" evidence="5">
    <location>
        <begin position="261"/>
        <end position="270"/>
    </location>
</feature>
<evidence type="ECO:0000256" key="2">
    <source>
        <dbReference type="ARBA" id="ARBA00022692"/>
    </source>
</evidence>
<dbReference type="AlphaFoldDB" id="W6MJB5"/>
<dbReference type="GO" id="GO:0055085">
    <property type="term" value="P:transmembrane transport"/>
    <property type="evidence" value="ECO:0007669"/>
    <property type="project" value="InterPro"/>
</dbReference>
<dbReference type="Pfam" id="PF03547">
    <property type="entry name" value="Mem_trans"/>
    <property type="match status" value="1"/>
</dbReference>
<accession>W6MJB5</accession>
<feature type="transmembrane region" description="Helical" evidence="6">
    <location>
        <begin position="12"/>
        <end position="31"/>
    </location>
</feature>
<dbReference type="PANTHER" id="PTHR31274:SF1">
    <property type="entry name" value="AGL149CP"/>
    <property type="match status" value="1"/>
</dbReference>
<proteinExistence type="predicted"/>
<dbReference type="STRING" id="1382522.W6MJB5"/>
<dbReference type="EMBL" id="HG793126">
    <property type="protein sequence ID" value="CDK26048.1"/>
    <property type="molecule type" value="Genomic_DNA"/>
</dbReference>
<feature type="transmembrane region" description="Helical" evidence="6">
    <location>
        <begin position="407"/>
        <end position="429"/>
    </location>
</feature>
<feature type="transmembrane region" description="Helical" evidence="6">
    <location>
        <begin position="143"/>
        <end position="164"/>
    </location>
</feature>
<reference evidence="7" key="1">
    <citation type="submission" date="2013-12" db="EMBL/GenBank/DDBJ databases">
        <authorList>
            <person name="Genoscope - CEA"/>
        </authorList>
    </citation>
    <scope>NUCLEOTIDE SEQUENCE</scope>
    <source>
        <strain evidence="7">CBS 1993</strain>
    </source>
</reference>
<keyword evidence="8" id="KW-1185">Reference proteome</keyword>
<name>W6MJB5_9ASCO</name>
<feature type="transmembrane region" description="Helical" evidence="6">
    <location>
        <begin position="449"/>
        <end position="472"/>
    </location>
</feature>
<evidence type="ECO:0000256" key="3">
    <source>
        <dbReference type="ARBA" id="ARBA00022989"/>
    </source>
</evidence>
<dbReference type="RefSeq" id="XP_022458057.1">
    <property type="nucleotide sequence ID" value="XM_022604258.1"/>
</dbReference>
<keyword evidence="4 6" id="KW-0472">Membrane</keyword>